<evidence type="ECO:0000313" key="3">
    <source>
        <dbReference type="Proteomes" id="UP000185557"/>
    </source>
</evidence>
<keyword evidence="1" id="KW-0812">Transmembrane</keyword>
<dbReference type="AlphaFoldDB" id="A0A1U7J7L0"/>
<name>A0A1U7J7L0_9CYAN</name>
<dbReference type="RefSeq" id="WP_073607938.1">
    <property type="nucleotide sequence ID" value="NZ_MRCG01000004.1"/>
</dbReference>
<proteinExistence type="predicted"/>
<protein>
    <recommendedName>
        <fullName evidence="4">DUF4760 domain-containing protein</fullName>
    </recommendedName>
</protein>
<gene>
    <name evidence="2" type="ORF">NIES30_08315</name>
</gene>
<organism evidence="2 3">
    <name type="scientific">Phormidium tenue NIES-30</name>
    <dbReference type="NCBI Taxonomy" id="549789"/>
    <lineage>
        <taxon>Bacteria</taxon>
        <taxon>Bacillati</taxon>
        <taxon>Cyanobacteriota</taxon>
        <taxon>Cyanophyceae</taxon>
        <taxon>Oscillatoriophycideae</taxon>
        <taxon>Oscillatoriales</taxon>
        <taxon>Oscillatoriaceae</taxon>
        <taxon>Phormidium</taxon>
    </lineage>
</organism>
<keyword evidence="3" id="KW-1185">Reference proteome</keyword>
<keyword evidence="1" id="KW-0472">Membrane</keyword>
<evidence type="ECO:0000256" key="1">
    <source>
        <dbReference type="SAM" id="Phobius"/>
    </source>
</evidence>
<accession>A0A1U7J7L0</accession>
<keyword evidence="1" id="KW-1133">Transmembrane helix</keyword>
<feature type="transmembrane region" description="Helical" evidence="1">
    <location>
        <begin position="13"/>
        <end position="31"/>
    </location>
</feature>
<reference evidence="2 3" key="1">
    <citation type="submission" date="2016-11" db="EMBL/GenBank/DDBJ databases">
        <title>Draft Genome Sequences of Nine Cyanobacterial Strains from Diverse Habitats.</title>
        <authorList>
            <person name="Zhu T."/>
            <person name="Hou S."/>
            <person name="Lu X."/>
            <person name="Hess W.R."/>
        </authorList>
    </citation>
    <scope>NUCLEOTIDE SEQUENCE [LARGE SCALE GENOMIC DNA]</scope>
    <source>
        <strain evidence="2 3">NIES-30</strain>
    </source>
</reference>
<comment type="caution">
    <text evidence="2">The sequence shown here is derived from an EMBL/GenBank/DDBJ whole genome shotgun (WGS) entry which is preliminary data.</text>
</comment>
<dbReference type="Proteomes" id="UP000185557">
    <property type="component" value="Unassembled WGS sequence"/>
</dbReference>
<evidence type="ECO:0000313" key="2">
    <source>
        <dbReference type="EMBL" id="OKH49155.1"/>
    </source>
</evidence>
<dbReference type="EMBL" id="MRCG01000004">
    <property type="protein sequence ID" value="OKH49155.1"/>
    <property type="molecule type" value="Genomic_DNA"/>
</dbReference>
<sequence>MSSGIEPGIFADLLMVAITFIATVANILLWFTTRATLKVLIEQVRHQFATSYSVAQGDVISAHRELFFGILNNPPLLESFTRANGLDTKAWEIEKISEFLINQVLIGYVNFKNAIISEIYFEGFKQDARSLFRYRTVCQHWARVSDVHSDDFRQFVENELLLHESVAKEKVAAPSTEEPLSSNQELLIVSHG</sequence>
<evidence type="ECO:0008006" key="4">
    <source>
        <dbReference type="Google" id="ProtNLM"/>
    </source>
</evidence>
<dbReference type="OrthoDB" id="581948at2"/>